<proteinExistence type="predicted"/>
<feature type="transmembrane region" description="Helical" evidence="1">
    <location>
        <begin position="193"/>
        <end position="215"/>
    </location>
</feature>
<keyword evidence="1" id="KW-0472">Membrane</keyword>
<dbReference type="KEGG" id="taw:EI545_05790"/>
<feature type="transmembrane region" description="Helical" evidence="1">
    <location>
        <begin position="12"/>
        <end position="33"/>
    </location>
</feature>
<keyword evidence="3" id="KW-1185">Reference proteome</keyword>
<evidence type="ECO:0000256" key="1">
    <source>
        <dbReference type="SAM" id="Phobius"/>
    </source>
</evidence>
<dbReference type="OrthoDB" id="7866613at2"/>
<feature type="transmembrane region" description="Helical" evidence="1">
    <location>
        <begin position="39"/>
        <end position="58"/>
    </location>
</feature>
<feature type="transmembrane region" description="Helical" evidence="1">
    <location>
        <begin position="112"/>
        <end position="137"/>
    </location>
</feature>
<reference evidence="2 3" key="1">
    <citation type="submission" date="2018-12" db="EMBL/GenBank/DDBJ databases">
        <title>Complete genome sequencing of Tabrizicola sp. K13M18.</title>
        <authorList>
            <person name="Bae J.-W."/>
        </authorList>
    </citation>
    <scope>NUCLEOTIDE SEQUENCE [LARGE SCALE GENOMIC DNA]</scope>
    <source>
        <strain evidence="2 3">K13M18</strain>
    </source>
</reference>
<dbReference type="AlphaFoldDB" id="A0A3S8U495"/>
<dbReference type="Proteomes" id="UP000282002">
    <property type="component" value="Chromosome"/>
</dbReference>
<name>A0A3S8U495_9RHOB</name>
<sequence length="239" mass="25897">MVRIYRESFRFFLASLPVLIVFAAIIEVMLWVLQPKTESTVSFVALTIVAYMIHRHFLFDETLSLGKPKSIPGAPAFKFGWFALLSGGLLLVSLGIGLGLAVSTFARPSPAAMLLIFLLIYLVTLSFFGLALPASVARDGSYRLSQGLRSGFQTMWRLVLGPGVIGFALLTATALSGNALVSLGVTEDSNLMLAYYIALRTMGFLTTIIAVAVLCEMYRKTRPDPHFGKGPAAPDQMPG</sequence>
<accession>A0A3S8U495</accession>
<protein>
    <submittedName>
        <fullName evidence="2">Uncharacterized protein</fullName>
    </submittedName>
</protein>
<evidence type="ECO:0000313" key="2">
    <source>
        <dbReference type="EMBL" id="AZL58385.1"/>
    </source>
</evidence>
<feature type="transmembrane region" description="Helical" evidence="1">
    <location>
        <begin position="158"/>
        <end position="181"/>
    </location>
</feature>
<dbReference type="RefSeq" id="WP_125324586.1">
    <property type="nucleotide sequence ID" value="NZ_CP034328.1"/>
</dbReference>
<keyword evidence="1" id="KW-0812">Transmembrane</keyword>
<dbReference type="EMBL" id="CP034328">
    <property type="protein sequence ID" value="AZL58385.1"/>
    <property type="molecule type" value="Genomic_DNA"/>
</dbReference>
<gene>
    <name evidence="2" type="ORF">EI545_05790</name>
</gene>
<evidence type="ECO:0000313" key="3">
    <source>
        <dbReference type="Proteomes" id="UP000282002"/>
    </source>
</evidence>
<feature type="transmembrane region" description="Helical" evidence="1">
    <location>
        <begin position="79"/>
        <end position="106"/>
    </location>
</feature>
<organism evidence="2 3">
    <name type="scientific">Tabrizicola piscis</name>
    <dbReference type="NCBI Taxonomy" id="2494374"/>
    <lineage>
        <taxon>Bacteria</taxon>
        <taxon>Pseudomonadati</taxon>
        <taxon>Pseudomonadota</taxon>
        <taxon>Alphaproteobacteria</taxon>
        <taxon>Rhodobacterales</taxon>
        <taxon>Paracoccaceae</taxon>
        <taxon>Tabrizicola</taxon>
    </lineage>
</organism>
<keyword evidence="1" id="KW-1133">Transmembrane helix</keyword>